<dbReference type="CDD" id="cd06260">
    <property type="entry name" value="DUF820-like"/>
    <property type="match status" value="1"/>
</dbReference>
<organism evidence="4 5">
    <name type="scientific">Plectonema radiosum NIES-515</name>
    <dbReference type="NCBI Taxonomy" id="2986073"/>
    <lineage>
        <taxon>Bacteria</taxon>
        <taxon>Bacillati</taxon>
        <taxon>Cyanobacteriota</taxon>
        <taxon>Cyanophyceae</taxon>
        <taxon>Oscillatoriophycideae</taxon>
        <taxon>Oscillatoriales</taxon>
        <taxon>Microcoleaceae</taxon>
        <taxon>Plectonema</taxon>
    </lineage>
</organism>
<keyword evidence="4" id="KW-0540">Nuclease</keyword>
<feature type="region of interest" description="Disordered" evidence="2">
    <location>
        <begin position="1"/>
        <end position="21"/>
    </location>
</feature>
<feature type="domain" description="Putative restriction endonuclease" evidence="3">
    <location>
        <begin position="38"/>
        <end position="165"/>
    </location>
</feature>
<keyword evidence="1" id="KW-0175">Coiled coil</keyword>
<dbReference type="EMBL" id="JAOWRF010000071">
    <property type="protein sequence ID" value="MCV3212847.1"/>
    <property type="molecule type" value="Genomic_DNA"/>
</dbReference>
<dbReference type="RefSeq" id="WP_263744354.1">
    <property type="nucleotide sequence ID" value="NZ_JAOWRF010000071.1"/>
</dbReference>
<evidence type="ECO:0000313" key="5">
    <source>
        <dbReference type="Proteomes" id="UP001526143"/>
    </source>
</evidence>
<gene>
    <name evidence="4" type="ORF">OGM63_04780</name>
</gene>
<evidence type="ECO:0000313" key="4">
    <source>
        <dbReference type="EMBL" id="MCV3212847.1"/>
    </source>
</evidence>
<feature type="coiled-coil region" evidence="1">
    <location>
        <begin position="208"/>
        <end position="235"/>
    </location>
</feature>
<reference evidence="4 5" key="1">
    <citation type="submission" date="2022-10" db="EMBL/GenBank/DDBJ databases">
        <title>Identification of biosynthetic pathway for the production of the potent trypsin inhibitor radiosumin.</title>
        <authorList>
            <person name="Fewer D.P."/>
            <person name="Delbaje E."/>
            <person name="Ouyang X."/>
            <person name="Agostino P.D."/>
            <person name="Wahlsten M."/>
            <person name="Jokela J."/>
            <person name="Permi P."/>
            <person name="Haapaniemi E."/>
            <person name="Koistinen H."/>
        </authorList>
    </citation>
    <scope>NUCLEOTIDE SEQUENCE [LARGE SCALE GENOMIC DNA]</scope>
    <source>
        <strain evidence="4 5">NIES-515</strain>
    </source>
</reference>
<dbReference type="GO" id="GO:0004519">
    <property type="term" value="F:endonuclease activity"/>
    <property type="evidence" value="ECO:0007669"/>
    <property type="project" value="UniProtKB-KW"/>
</dbReference>
<evidence type="ECO:0000259" key="3">
    <source>
        <dbReference type="Pfam" id="PF05685"/>
    </source>
</evidence>
<proteinExistence type="predicted"/>
<dbReference type="PANTHER" id="PTHR33352">
    <property type="entry name" value="SLR1095 PROTEIN"/>
    <property type="match status" value="1"/>
</dbReference>
<evidence type="ECO:0000256" key="1">
    <source>
        <dbReference type="SAM" id="Coils"/>
    </source>
</evidence>
<comment type="caution">
    <text evidence="4">The sequence shown here is derived from an EMBL/GenBank/DDBJ whole genome shotgun (WGS) entry which is preliminary data.</text>
</comment>
<dbReference type="InterPro" id="IPR008538">
    <property type="entry name" value="Uma2"/>
</dbReference>
<keyword evidence="5" id="KW-1185">Reference proteome</keyword>
<dbReference type="InterPro" id="IPR011335">
    <property type="entry name" value="Restrct_endonuc-II-like"/>
</dbReference>
<dbReference type="PANTHER" id="PTHR33352:SF3">
    <property type="entry name" value="SLR1612 PROTEIN"/>
    <property type="match status" value="1"/>
</dbReference>
<sequence length="241" mass="28372">MLDYNTPEYLPSSEELPCSDDTPVDNELQNLIPNLLKAILALIWQDRWDWFFGVDMAIYDRTGQIRRTPIIPDGFLSLGVPRRKNDPKGRLSYVLLEENNIAPILVLELVSQTYGKEYEEKINAYARLGVLYYVIYNPEYYQRDKHQPFEVYRLENGVYLLCSGEPVWMPEIGLGIGRGQGVHEGWQREWLYWFDEQGNRFPTPEEVAQQERQQRELAEQQAAEMQALLQRYRDRFGELSE</sequence>
<keyword evidence="4" id="KW-0255">Endonuclease</keyword>
<dbReference type="Pfam" id="PF05685">
    <property type="entry name" value="Uma2"/>
    <property type="match status" value="1"/>
</dbReference>
<dbReference type="Gene3D" id="3.90.1570.10">
    <property type="entry name" value="tt1808, chain A"/>
    <property type="match status" value="1"/>
</dbReference>
<name>A0ABT3AUQ1_9CYAN</name>
<dbReference type="InterPro" id="IPR012296">
    <property type="entry name" value="Nuclease_put_TT1808"/>
</dbReference>
<accession>A0ABT3AUQ1</accession>
<protein>
    <submittedName>
        <fullName evidence="4">Uma2 family endonuclease</fullName>
    </submittedName>
</protein>
<dbReference type="SUPFAM" id="SSF52980">
    <property type="entry name" value="Restriction endonuclease-like"/>
    <property type="match status" value="1"/>
</dbReference>
<evidence type="ECO:0000256" key="2">
    <source>
        <dbReference type="SAM" id="MobiDB-lite"/>
    </source>
</evidence>
<keyword evidence="4" id="KW-0378">Hydrolase</keyword>
<dbReference type="Proteomes" id="UP001526143">
    <property type="component" value="Unassembled WGS sequence"/>
</dbReference>